<feature type="domain" description="Histidine kinase" evidence="15">
    <location>
        <begin position="451"/>
        <end position="672"/>
    </location>
</feature>
<dbReference type="InterPro" id="IPR013655">
    <property type="entry name" value="PAS_fold_3"/>
</dbReference>
<dbReference type="PRINTS" id="PR00344">
    <property type="entry name" value="BCTRLSENSOR"/>
</dbReference>
<dbReference type="Pfam" id="PF00512">
    <property type="entry name" value="HisKA"/>
    <property type="match status" value="1"/>
</dbReference>
<dbReference type="CDD" id="cd16922">
    <property type="entry name" value="HATPase_EvgS-ArcB-TorS-like"/>
    <property type="match status" value="1"/>
</dbReference>
<dbReference type="PROSITE" id="PS50112">
    <property type="entry name" value="PAS"/>
    <property type="match status" value="1"/>
</dbReference>
<evidence type="ECO:0000259" key="16">
    <source>
        <dbReference type="PROSITE" id="PS50110"/>
    </source>
</evidence>
<dbReference type="SUPFAM" id="SSF55874">
    <property type="entry name" value="ATPase domain of HSP90 chaperone/DNA topoisomerase II/histidine kinase"/>
    <property type="match status" value="1"/>
</dbReference>
<dbReference type="SUPFAM" id="SSF47384">
    <property type="entry name" value="Homodimeric domain of signal transducing histidine kinase"/>
    <property type="match status" value="1"/>
</dbReference>
<evidence type="ECO:0000313" key="20">
    <source>
        <dbReference type="EMBL" id="QEG15910.1"/>
    </source>
</evidence>
<keyword evidence="9 14" id="KW-1133">Transmembrane helix</keyword>
<dbReference type="InterPro" id="IPR004358">
    <property type="entry name" value="Sig_transdc_His_kin-like_C"/>
</dbReference>
<keyword evidence="11 14" id="KW-0472">Membrane</keyword>
<dbReference type="GO" id="GO:0004673">
    <property type="term" value="F:protein histidine kinase activity"/>
    <property type="evidence" value="ECO:0007669"/>
    <property type="project" value="UniProtKB-EC"/>
</dbReference>
<protein>
    <recommendedName>
        <fullName evidence="3">histidine kinase</fullName>
        <ecNumber evidence="3">2.7.13.3</ecNumber>
    </recommendedName>
</protein>
<dbReference type="InterPro" id="IPR035965">
    <property type="entry name" value="PAS-like_dom_sf"/>
</dbReference>
<dbReference type="PANTHER" id="PTHR45339:SF1">
    <property type="entry name" value="HYBRID SIGNAL TRANSDUCTION HISTIDINE KINASE J"/>
    <property type="match status" value="1"/>
</dbReference>
<comment type="catalytic activity">
    <reaction evidence="1">
        <text>ATP + protein L-histidine = ADP + protein N-phospho-L-histidine.</text>
        <dbReference type="EC" id="2.7.13.3"/>
    </reaction>
</comment>
<dbReference type="PANTHER" id="PTHR45339">
    <property type="entry name" value="HYBRID SIGNAL TRANSDUCTION HISTIDINE KINASE J"/>
    <property type="match status" value="1"/>
</dbReference>
<keyword evidence="20" id="KW-0418">Kinase</keyword>
<keyword evidence="5 13" id="KW-0597">Phosphoprotein</keyword>
<dbReference type="NCBIfam" id="TIGR00229">
    <property type="entry name" value="sensory_box"/>
    <property type="match status" value="2"/>
</dbReference>
<feature type="domain" description="Response regulatory" evidence="16">
    <location>
        <begin position="690"/>
        <end position="808"/>
    </location>
</feature>
<dbReference type="EC" id="2.7.13.3" evidence="3"/>
<evidence type="ECO:0000256" key="3">
    <source>
        <dbReference type="ARBA" id="ARBA00012438"/>
    </source>
</evidence>
<keyword evidence="4" id="KW-1003">Cell membrane</keyword>
<dbReference type="InterPro" id="IPR000014">
    <property type="entry name" value="PAS"/>
</dbReference>
<dbReference type="Pfam" id="PF00072">
    <property type="entry name" value="Response_reg"/>
    <property type="match status" value="2"/>
</dbReference>
<dbReference type="InterPro" id="IPR001610">
    <property type="entry name" value="PAC"/>
</dbReference>
<feature type="domain" description="HPt" evidence="19">
    <location>
        <begin position="992"/>
        <end position="1092"/>
    </location>
</feature>
<dbReference type="CDD" id="cd00082">
    <property type="entry name" value="HisKA"/>
    <property type="match status" value="1"/>
</dbReference>
<feature type="domain" description="PAC" evidence="18">
    <location>
        <begin position="254"/>
        <end position="306"/>
    </location>
</feature>
<evidence type="ECO:0000259" key="15">
    <source>
        <dbReference type="PROSITE" id="PS50109"/>
    </source>
</evidence>
<evidence type="ECO:0000259" key="18">
    <source>
        <dbReference type="PROSITE" id="PS50113"/>
    </source>
</evidence>
<sequence length="1095" mass="123434">MCLIQFGIYDTLTAAETVSSAPTKSCADGHCAQKAAKPELQAEGPAVFFSKLFDTSSFPQRWYCGTWSTDVGWLHIISDTAIFGAYFAIPVVLLYFLLQRKDLPFPKIIWLFAAFILFCGFGHLIEAGIFWWPIYRFSGLIKACTAIVSWITVFALIRFVPEALKLPSTALLAQELQRSKERLDFALDAGQIGVWEWNLKTDTLLWDRRTRQIFNIDPEVRDLYLTDFTQCLHPEDRNEVTNQLEQCIQTRTPYNSKFRVVHSDGSIRYVHAQGRAFLGNDGEPEQYIGVCHDFTDKQLQEDALAESELNFRSTFEQVAMGIAHVALDGRWLRVNQRLCEIFDYQAEELLELRIHDLSHPDELEIVLKNMQRMQAGEIKSYSIEKRYLRKDGSSIWTNLMVSLVRHQSGEPKHFIFGIKNIQRRKETEQKLKAAKLTAEEASQTKSEFLANMSHELRTPLNGVIGMTELLQGTHLNQHQQEFVDACRSSGESLLNLINDILDFSKIEAGKLDLDLHEFDLENVLMDTVSTLVWRTNEKNLELPCFVDPESRLTLKGDSYRLRQILVNLIGNAIKFTDSGEVVVRTRTVSRENGNIRIHFSVTDTGIGISESKINRLFQSFSQVDASTTRNYGGTGLGLVISQNLVELMGGRIGIESQDGVGSTFWFEIPFEISTSSTNSQPEIKQLAGKRVLIVDDNRTSRNILSDYMLEWGLDPVETASVAEAKTALQEAHHLKNAFDIVVTDFEMPNQNGLETGRALQHSDIPVILLTSSPDTRLDPIELQKCHITLTMRKPVQRHKLLESIYHLLTSQKEESIRNCTGTTEQRPIFSQTTRILLAEDNRINQLYLTELVKQLGCQCDTVLNGQEAIDAVLSSHYDLVLMDCQMPELDGLEATRRIRELEKRGQLKNKLPIIALTANAIKGDREKCLDAGMNEYLSKPVQSDHIITVMKQFLKQTQSEEADQSPLHGTSEVETHQPAIDSVALRELCGGNLDLINSLLDELESSGDARITQIQKSAETSDARGIAEAAHSLKGASGFLCAMKLKQLSSEIEQAGEAAELDKITTLVDGVAQEMQRCLAELPRLREEIKTMNSE</sequence>
<dbReference type="InterPro" id="IPR000700">
    <property type="entry name" value="PAS-assoc_C"/>
</dbReference>
<dbReference type="InterPro" id="IPR011006">
    <property type="entry name" value="CheY-like_superfamily"/>
</dbReference>
<dbReference type="SUPFAM" id="SSF55785">
    <property type="entry name" value="PYP-like sensor domain (PAS domain)"/>
    <property type="match status" value="2"/>
</dbReference>
<feature type="domain" description="PAC" evidence="18">
    <location>
        <begin position="381"/>
        <end position="433"/>
    </location>
</feature>
<dbReference type="PROSITE" id="PS50113">
    <property type="entry name" value="PAC"/>
    <property type="match status" value="2"/>
</dbReference>
<dbReference type="CDD" id="cd00130">
    <property type="entry name" value="PAS"/>
    <property type="match status" value="2"/>
</dbReference>
<keyword evidence="8" id="KW-0067">ATP-binding</keyword>
<gene>
    <name evidence="20" type="primary">barA_3</name>
    <name evidence="20" type="ORF">GmarT_17580</name>
</gene>
<accession>A0ABX5YJV7</accession>
<reference evidence="20 21" key="1">
    <citation type="submission" date="2019-08" db="EMBL/GenBank/DDBJ databases">
        <title>Deep-cultivation of Planctomycetes and their phenomic and genomic characterization uncovers novel biology.</title>
        <authorList>
            <person name="Wiegand S."/>
            <person name="Jogler M."/>
            <person name="Boedeker C."/>
            <person name="Pinto D."/>
            <person name="Vollmers J."/>
            <person name="Rivas-Marin E."/>
            <person name="Kohn T."/>
            <person name="Peeters S.H."/>
            <person name="Heuer A."/>
            <person name="Rast P."/>
            <person name="Oberbeckmann S."/>
            <person name="Bunk B."/>
            <person name="Jeske O."/>
            <person name="Meyerdierks A."/>
            <person name="Storesund J.E."/>
            <person name="Kallscheuer N."/>
            <person name="Luecker S."/>
            <person name="Lage O.M."/>
            <person name="Pohl T."/>
            <person name="Merkel B.J."/>
            <person name="Hornburger P."/>
            <person name="Mueller R.-W."/>
            <person name="Bruemmer F."/>
            <person name="Labrenz M."/>
            <person name="Spormann A.M."/>
            <person name="Op den Camp H."/>
            <person name="Overmann J."/>
            <person name="Amann R."/>
            <person name="Jetten M.S.M."/>
            <person name="Mascher T."/>
            <person name="Medema M.H."/>
            <person name="Devos D.P."/>
            <person name="Kaster A.-K."/>
            <person name="Ovreas L."/>
            <person name="Rohde M."/>
            <person name="Galperin M.Y."/>
            <person name="Jogler C."/>
        </authorList>
    </citation>
    <scope>NUCLEOTIDE SEQUENCE [LARGE SCALE GENOMIC DNA]</scope>
    <source>
        <strain evidence="20 21">DSM 8797</strain>
    </source>
</reference>
<dbReference type="InterPro" id="IPR003661">
    <property type="entry name" value="HisK_dim/P_dom"/>
</dbReference>
<keyword evidence="20" id="KW-0808">Transferase</keyword>
<dbReference type="InterPro" id="IPR005467">
    <property type="entry name" value="His_kinase_dom"/>
</dbReference>
<dbReference type="PROSITE" id="PS50109">
    <property type="entry name" value="HIS_KIN"/>
    <property type="match status" value="1"/>
</dbReference>
<dbReference type="InterPro" id="IPR008207">
    <property type="entry name" value="Sig_transdc_His_kin_Hpt_dom"/>
</dbReference>
<dbReference type="CDD" id="cd17546">
    <property type="entry name" value="REC_hyHK_CKI1_RcsC-like"/>
    <property type="match status" value="1"/>
</dbReference>
<evidence type="ECO:0000259" key="17">
    <source>
        <dbReference type="PROSITE" id="PS50112"/>
    </source>
</evidence>
<dbReference type="InterPro" id="IPR036890">
    <property type="entry name" value="HATPase_C_sf"/>
</dbReference>
<evidence type="ECO:0000256" key="11">
    <source>
        <dbReference type="ARBA" id="ARBA00023136"/>
    </source>
</evidence>
<feature type="modified residue" description="4-aspartylphosphate" evidence="13">
    <location>
        <position position="744"/>
    </location>
</feature>
<feature type="modified residue" description="4-aspartylphosphate" evidence="13">
    <location>
        <position position="883"/>
    </location>
</feature>
<feature type="modified residue" description="Phosphohistidine" evidence="12">
    <location>
        <position position="1031"/>
    </location>
</feature>
<dbReference type="Gene3D" id="3.40.50.2300">
    <property type="match status" value="2"/>
</dbReference>
<evidence type="ECO:0000256" key="12">
    <source>
        <dbReference type="PROSITE-ProRule" id="PRU00110"/>
    </source>
</evidence>
<dbReference type="Gene3D" id="3.30.450.20">
    <property type="entry name" value="PAS domain"/>
    <property type="match status" value="2"/>
</dbReference>
<dbReference type="SUPFAM" id="SSF52172">
    <property type="entry name" value="CheY-like"/>
    <property type="match status" value="2"/>
</dbReference>
<dbReference type="SMART" id="SM00388">
    <property type="entry name" value="HisKA"/>
    <property type="match status" value="1"/>
</dbReference>
<dbReference type="Gene3D" id="3.30.565.10">
    <property type="entry name" value="Histidine kinase-like ATPase, C-terminal domain"/>
    <property type="match status" value="1"/>
</dbReference>
<dbReference type="SMART" id="SM00091">
    <property type="entry name" value="PAS"/>
    <property type="match status" value="2"/>
</dbReference>
<dbReference type="SMART" id="SM00073">
    <property type="entry name" value="HPT"/>
    <property type="match status" value="1"/>
</dbReference>
<feature type="domain" description="Response regulatory" evidence="16">
    <location>
        <begin position="834"/>
        <end position="954"/>
    </location>
</feature>
<dbReference type="CDD" id="cd00088">
    <property type="entry name" value="HPT"/>
    <property type="match status" value="1"/>
</dbReference>
<dbReference type="SMART" id="SM00086">
    <property type="entry name" value="PAC"/>
    <property type="match status" value="2"/>
</dbReference>
<evidence type="ECO:0000259" key="19">
    <source>
        <dbReference type="PROSITE" id="PS50894"/>
    </source>
</evidence>
<keyword evidence="7" id="KW-0547">Nucleotide-binding</keyword>
<evidence type="ECO:0000256" key="8">
    <source>
        <dbReference type="ARBA" id="ARBA00022840"/>
    </source>
</evidence>
<dbReference type="Pfam" id="PF25487">
    <property type="entry name" value="ETR1_N"/>
    <property type="match status" value="1"/>
</dbReference>
<dbReference type="Gene3D" id="1.20.120.160">
    <property type="entry name" value="HPT domain"/>
    <property type="match status" value="1"/>
</dbReference>
<evidence type="ECO:0000256" key="14">
    <source>
        <dbReference type="SAM" id="Phobius"/>
    </source>
</evidence>
<evidence type="ECO:0000256" key="6">
    <source>
        <dbReference type="ARBA" id="ARBA00022692"/>
    </source>
</evidence>
<dbReference type="Pfam" id="PF01627">
    <property type="entry name" value="Hpt"/>
    <property type="match status" value="1"/>
</dbReference>
<dbReference type="InterPro" id="IPR001789">
    <property type="entry name" value="Sig_transdc_resp-reg_receiver"/>
</dbReference>
<dbReference type="PROSITE" id="PS50110">
    <property type="entry name" value="RESPONSE_REGULATORY"/>
    <property type="match status" value="2"/>
</dbReference>
<dbReference type="SMART" id="SM00387">
    <property type="entry name" value="HATPase_c"/>
    <property type="match status" value="1"/>
</dbReference>
<organism evidence="20 21">
    <name type="scientific">Gimesia maris</name>
    <dbReference type="NCBI Taxonomy" id="122"/>
    <lineage>
        <taxon>Bacteria</taxon>
        <taxon>Pseudomonadati</taxon>
        <taxon>Planctomycetota</taxon>
        <taxon>Planctomycetia</taxon>
        <taxon>Planctomycetales</taxon>
        <taxon>Planctomycetaceae</taxon>
        <taxon>Gimesia</taxon>
    </lineage>
</organism>
<dbReference type="InterPro" id="IPR036097">
    <property type="entry name" value="HisK_dim/P_sf"/>
</dbReference>
<evidence type="ECO:0000256" key="10">
    <source>
        <dbReference type="ARBA" id="ARBA00023012"/>
    </source>
</evidence>
<evidence type="ECO:0000256" key="5">
    <source>
        <dbReference type="ARBA" id="ARBA00022553"/>
    </source>
</evidence>
<evidence type="ECO:0000256" key="2">
    <source>
        <dbReference type="ARBA" id="ARBA00004651"/>
    </source>
</evidence>
<dbReference type="SUPFAM" id="SSF47226">
    <property type="entry name" value="Histidine-containing phosphotransfer domain, HPT domain"/>
    <property type="match status" value="1"/>
</dbReference>
<dbReference type="Pfam" id="PF08447">
    <property type="entry name" value="PAS_3"/>
    <property type="match status" value="2"/>
</dbReference>
<feature type="transmembrane region" description="Helical" evidence="14">
    <location>
        <begin position="140"/>
        <end position="160"/>
    </location>
</feature>
<comment type="subcellular location">
    <subcellularLocation>
        <location evidence="2">Cell membrane</location>
        <topology evidence="2">Multi-pass membrane protein</topology>
    </subcellularLocation>
</comment>
<dbReference type="SMART" id="SM00448">
    <property type="entry name" value="REC"/>
    <property type="match status" value="2"/>
</dbReference>
<dbReference type="InterPro" id="IPR003594">
    <property type="entry name" value="HATPase_dom"/>
</dbReference>
<dbReference type="PROSITE" id="PS50894">
    <property type="entry name" value="HPT"/>
    <property type="match status" value="1"/>
</dbReference>
<evidence type="ECO:0000256" key="9">
    <source>
        <dbReference type="ARBA" id="ARBA00022989"/>
    </source>
</evidence>
<keyword evidence="10" id="KW-0902">Two-component regulatory system</keyword>
<dbReference type="Gene3D" id="1.10.287.130">
    <property type="match status" value="1"/>
</dbReference>
<proteinExistence type="predicted"/>
<evidence type="ECO:0000256" key="13">
    <source>
        <dbReference type="PROSITE-ProRule" id="PRU00169"/>
    </source>
</evidence>
<dbReference type="Proteomes" id="UP000322887">
    <property type="component" value="Chromosome"/>
</dbReference>
<dbReference type="InterPro" id="IPR036641">
    <property type="entry name" value="HPT_dom_sf"/>
</dbReference>
<name>A0ABX5YJV7_9PLAN</name>
<feature type="transmembrane region" description="Helical" evidence="14">
    <location>
        <begin position="110"/>
        <end position="134"/>
    </location>
</feature>
<feature type="domain" description="PAS" evidence="17">
    <location>
        <begin position="307"/>
        <end position="377"/>
    </location>
</feature>
<keyword evidence="21" id="KW-1185">Reference proteome</keyword>
<dbReference type="InterPro" id="IPR058544">
    <property type="entry name" value="ETR1_N"/>
</dbReference>
<evidence type="ECO:0000313" key="21">
    <source>
        <dbReference type="Proteomes" id="UP000322887"/>
    </source>
</evidence>
<keyword evidence="6 14" id="KW-0812">Transmembrane</keyword>
<dbReference type="Pfam" id="PF02518">
    <property type="entry name" value="HATPase_c"/>
    <property type="match status" value="1"/>
</dbReference>
<evidence type="ECO:0000256" key="1">
    <source>
        <dbReference type="ARBA" id="ARBA00000085"/>
    </source>
</evidence>
<evidence type="ECO:0000256" key="7">
    <source>
        <dbReference type="ARBA" id="ARBA00022741"/>
    </source>
</evidence>
<evidence type="ECO:0000256" key="4">
    <source>
        <dbReference type="ARBA" id="ARBA00022475"/>
    </source>
</evidence>
<dbReference type="EMBL" id="CP042910">
    <property type="protein sequence ID" value="QEG15910.1"/>
    <property type="molecule type" value="Genomic_DNA"/>
</dbReference>
<feature type="transmembrane region" description="Helical" evidence="14">
    <location>
        <begin position="76"/>
        <end position="98"/>
    </location>
</feature>